<proteinExistence type="predicted"/>
<gene>
    <name evidence="1" type="ORF">PCOR1329_LOCUS24274</name>
</gene>
<comment type="caution">
    <text evidence="1">The sequence shown here is derived from an EMBL/GenBank/DDBJ whole genome shotgun (WGS) entry which is preliminary data.</text>
</comment>
<sequence length="120" mass="12951">MRMTAREICLLGRYFGLGGAELCNAASNSTPLDWGCVSASRSLLAWPVVRTARARASRATIEKHADAATRGARRQTTLPAELLPRGRRAALRVSPSQGACGVRPVRWQSLGPPLAEVRSR</sequence>
<accession>A0ABN9RYH5</accession>
<name>A0ABN9RYH5_9DINO</name>
<dbReference type="Proteomes" id="UP001189429">
    <property type="component" value="Unassembled WGS sequence"/>
</dbReference>
<protein>
    <submittedName>
        <fullName evidence="1">Uncharacterized protein</fullName>
    </submittedName>
</protein>
<reference evidence="1" key="1">
    <citation type="submission" date="2023-10" db="EMBL/GenBank/DDBJ databases">
        <authorList>
            <person name="Chen Y."/>
            <person name="Shah S."/>
            <person name="Dougan E. K."/>
            <person name="Thang M."/>
            <person name="Chan C."/>
        </authorList>
    </citation>
    <scope>NUCLEOTIDE SEQUENCE [LARGE SCALE GENOMIC DNA]</scope>
</reference>
<dbReference type="EMBL" id="CAUYUJ010008336">
    <property type="protein sequence ID" value="CAK0823631.1"/>
    <property type="molecule type" value="Genomic_DNA"/>
</dbReference>
<keyword evidence="2" id="KW-1185">Reference proteome</keyword>
<feature type="non-terminal residue" evidence="1">
    <location>
        <position position="120"/>
    </location>
</feature>
<evidence type="ECO:0000313" key="1">
    <source>
        <dbReference type="EMBL" id="CAK0823631.1"/>
    </source>
</evidence>
<organism evidence="1 2">
    <name type="scientific">Prorocentrum cordatum</name>
    <dbReference type="NCBI Taxonomy" id="2364126"/>
    <lineage>
        <taxon>Eukaryota</taxon>
        <taxon>Sar</taxon>
        <taxon>Alveolata</taxon>
        <taxon>Dinophyceae</taxon>
        <taxon>Prorocentrales</taxon>
        <taxon>Prorocentraceae</taxon>
        <taxon>Prorocentrum</taxon>
    </lineage>
</organism>
<evidence type="ECO:0000313" key="2">
    <source>
        <dbReference type="Proteomes" id="UP001189429"/>
    </source>
</evidence>